<evidence type="ECO:0000313" key="1">
    <source>
        <dbReference type="EMBL" id="ACQ80046.1"/>
    </source>
</evidence>
<dbReference type="KEGG" id="bcv:Bcav_1790"/>
<sequence length="141" mass="15377">MTDGGWAVVTPHALVLVIEDGGAWQVRDRRGWHEVDHADWAPEPPSIHVRWIEGDESALGLVSDERAFPTALRERVESSIVLMQERDLPGGAKVRVAIRRAEDDSLLSQVSVVGRLRGTASEQAAIDALERDARAAAGLEP</sequence>
<keyword evidence="2" id="KW-1185">Reference proteome</keyword>
<dbReference type="AlphaFoldDB" id="C5C4R8"/>
<reference evidence="1 2" key="1">
    <citation type="journal article" date="2009" name="Stand. Genomic Sci.">
        <title>Complete genome sequence of Beutenbergia cavernae type strain (HKI 0122).</title>
        <authorList>
            <person name="Land M."/>
            <person name="Pukall R."/>
            <person name="Abt B."/>
            <person name="Goker M."/>
            <person name="Rohde M."/>
            <person name="Glavina Del Rio T."/>
            <person name="Tice H."/>
            <person name="Copeland A."/>
            <person name="Cheng J.F."/>
            <person name="Lucas S."/>
            <person name="Chen F."/>
            <person name="Nolan M."/>
            <person name="Bruce D."/>
            <person name="Goodwin L."/>
            <person name="Pitluck S."/>
            <person name="Ivanova N."/>
            <person name="Mavromatis K."/>
            <person name="Ovchinnikova G."/>
            <person name="Pati A."/>
            <person name="Chen A."/>
            <person name="Palaniappan K."/>
            <person name="Hauser L."/>
            <person name="Chang Y.J."/>
            <person name="Jefferies C.C."/>
            <person name="Saunders E."/>
            <person name="Brettin T."/>
            <person name="Detter J.C."/>
            <person name="Han C."/>
            <person name="Chain P."/>
            <person name="Bristow J."/>
            <person name="Eisen J.A."/>
            <person name="Markowitz V."/>
            <person name="Hugenholtz P."/>
            <person name="Kyrpides N.C."/>
            <person name="Klenk H.P."/>
            <person name="Lapidus A."/>
        </authorList>
    </citation>
    <scope>NUCLEOTIDE SEQUENCE [LARGE SCALE GENOMIC DNA]</scope>
    <source>
        <strain evidence="2">ATCC BAA-8 / DSM 12333 / NBRC 16432</strain>
    </source>
</reference>
<dbReference type="STRING" id="471853.Bcav_1790"/>
<proteinExistence type="predicted"/>
<accession>C5C4R8</accession>
<name>C5C4R8_BEUC1</name>
<dbReference type="Proteomes" id="UP000007962">
    <property type="component" value="Chromosome"/>
</dbReference>
<protein>
    <submittedName>
        <fullName evidence="1">Uncharacterized protein</fullName>
    </submittedName>
</protein>
<gene>
    <name evidence="1" type="ordered locus">Bcav_1790</name>
</gene>
<dbReference type="EMBL" id="CP001618">
    <property type="protein sequence ID" value="ACQ80046.1"/>
    <property type="molecule type" value="Genomic_DNA"/>
</dbReference>
<evidence type="ECO:0000313" key="2">
    <source>
        <dbReference type="Proteomes" id="UP000007962"/>
    </source>
</evidence>
<organism evidence="1 2">
    <name type="scientific">Beutenbergia cavernae (strain ATCC BAA-8 / DSM 12333 / CCUG 43141 / JCM 11478 / NBRC 16432 / NCIMB 13614 / HKI 0122)</name>
    <dbReference type="NCBI Taxonomy" id="471853"/>
    <lineage>
        <taxon>Bacteria</taxon>
        <taxon>Bacillati</taxon>
        <taxon>Actinomycetota</taxon>
        <taxon>Actinomycetes</taxon>
        <taxon>Micrococcales</taxon>
        <taxon>Beutenbergiaceae</taxon>
        <taxon>Beutenbergia</taxon>
    </lineage>
</organism>
<dbReference type="HOGENOM" id="CLU_132032_0_0_11"/>